<evidence type="ECO:0000256" key="5">
    <source>
        <dbReference type="ARBA" id="ARBA00023027"/>
    </source>
</evidence>
<evidence type="ECO:0000256" key="6">
    <source>
        <dbReference type="ARBA" id="ARBA00038170"/>
    </source>
</evidence>
<evidence type="ECO:0000256" key="2">
    <source>
        <dbReference type="ARBA" id="ARBA00022679"/>
    </source>
</evidence>
<keyword evidence="2" id="KW-0808">Transferase</keyword>
<dbReference type="EC" id="2.3.1.286" evidence="1"/>
<dbReference type="SUPFAM" id="SSF52467">
    <property type="entry name" value="DHS-like NAD/FAD-binding domain"/>
    <property type="match status" value="1"/>
</dbReference>
<dbReference type="InterPro" id="IPR029035">
    <property type="entry name" value="DHS-like_NAD/FAD-binding_dom"/>
</dbReference>
<dbReference type="PANTHER" id="PTHR11085:SF12">
    <property type="entry name" value="NAD-DEPENDENT PROTEIN DEACYLASE SIRTUIN-6"/>
    <property type="match status" value="1"/>
</dbReference>
<evidence type="ECO:0000256" key="7">
    <source>
        <dbReference type="PROSITE-ProRule" id="PRU00236"/>
    </source>
</evidence>
<keyword evidence="10" id="KW-1185">Reference proteome</keyword>
<dbReference type="InterPro" id="IPR050134">
    <property type="entry name" value="NAD-dep_sirtuin_deacylases"/>
</dbReference>
<dbReference type="AlphaFoldDB" id="A0AA35T835"/>
<accession>A0AA35T835</accession>
<dbReference type="GO" id="GO:0070403">
    <property type="term" value="F:NAD+ binding"/>
    <property type="evidence" value="ECO:0007669"/>
    <property type="project" value="InterPro"/>
</dbReference>
<evidence type="ECO:0000313" key="10">
    <source>
        <dbReference type="Proteomes" id="UP001174909"/>
    </source>
</evidence>
<comment type="caution">
    <text evidence="7">Lacks conserved residue(s) required for the propagation of feature annotation.</text>
</comment>
<keyword evidence="4" id="KW-0862">Zinc</keyword>
<gene>
    <name evidence="9" type="ORF">GBAR_LOCUS23584</name>
</gene>
<dbReference type="Pfam" id="PF02146">
    <property type="entry name" value="SIR2"/>
    <property type="match status" value="1"/>
</dbReference>
<evidence type="ECO:0000256" key="3">
    <source>
        <dbReference type="ARBA" id="ARBA00022723"/>
    </source>
</evidence>
<dbReference type="InterPro" id="IPR003000">
    <property type="entry name" value="Sirtuin"/>
</dbReference>
<dbReference type="GO" id="GO:0005634">
    <property type="term" value="C:nucleus"/>
    <property type="evidence" value="ECO:0007669"/>
    <property type="project" value="TreeGrafter"/>
</dbReference>
<dbReference type="GO" id="GO:0046872">
    <property type="term" value="F:metal ion binding"/>
    <property type="evidence" value="ECO:0007669"/>
    <property type="project" value="UniProtKB-KW"/>
</dbReference>
<evidence type="ECO:0000256" key="4">
    <source>
        <dbReference type="ARBA" id="ARBA00022833"/>
    </source>
</evidence>
<comment type="caution">
    <text evidence="9">The sequence shown here is derived from an EMBL/GenBank/DDBJ whole genome shotgun (WGS) entry which is preliminary data.</text>
</comment>
<evidence type="ECO:0000259" key="8">
    <source>
        <dbReference type="PROSITE" id="PS50305"/>
    </source>
</evidence>
<dbReference type="PROSITE" id="PS50305">
    <property type="entry name" value="SIRTUIN"/>
    <property type="match status" value="1"/>
</dbReference>
<keyword evidence="5" id="KW-0520">NAD</keyword>
<dbReference type="InterPro" id="IPR026590">
    <property type="entry name" value="Ssirtuin_cat_dom"/>
</dbReference>
<sequence length="167" mass="17966">MSVDYASGLSEYENKGVCGLPEEFDSPDKLTEKVRVLAELLSTAKHVVVHTGAGISTAAGIPDFRGPRGVWTLEKQGKKVEATTRFEDATPTLTHKALVRLVERGVVKCIVSQNVDGLHLKSGLPRYIHGNPSNLDTIGIVSVSVLASCLVGNCTFLGEENVTRCQF</sequence>
<dbReference type="GO" id="GO:0046969">
    <property type="term" value="F:histone H3K9 deacetylase activity, NAD-dependent"/>
    <property type="evidence" value="ECO:0007669"/>
    <property type="project" value="TreeGrafter"/>
</dbReference>
<proteinExistence type="inferred from homology"/>
<evidence type="ECO:0000313" key="9">
    <source>
        <dbReference type="EMBL" id="CAI8042502.1"/>
    </source>
</evidence>
<feature type="domain" description="Deacetylase sirtuin-type" evidence="8">
    <location>
        <begin position="27"/>
        <end position="167"/>
    </location>
</feature>
<organism evidence="9 10">
    <name type="scientific">Geodia barretti</name>
    <name type="common">Barrett's horny sponge</name>
    <dbReference type="NCBI Taxonomy" id="519541"/>
    <lineage>
        <taxon>Eukaryota</taxon>
        <taxon>Metazoa</taxon>
        <taxon>Porifera</taxon>
        <taxon>Demospongiae</taxon>
        <taxon>Heteroscleromorpha</taxon>
        <taxon>Tetractinellida</taxon>
        <taxon>Astrophorina</taxon>
        <taxon>Geodiidae</taxon>
        <taxon>Geodia</taxon>
    </lineage>
</organism>
<comment type="similarity">
    <text evidence="6">Belongs to the sirtuin family. Class IV subfamily.</text>
</comment>
<dbReference type="EMBL" id="CASHTH010003271">
    <property type="protein sequence ID" value="CAI8042502.1"/>
    <property type="molecule type" value="Genomic_DNA"/>
</dbReference>
<dbReference type="Proteomes" id="UP001174909">
    <property type="component" value="Unassembled WGS sequence"/>
</dbReference>
<dbReference type="GO" id="GO:0003714">
    <property type="term" value="F:transcription corepressor activity"/>
    <property type="evidence" value="ECO:0007669"/>
    <property type="project" value="TreeGrafter"/>
</dbReference>
<protein>
    <recommendedName>
        <fullName evidence="1">protein acetyllysine N-acetyltransferase</fullName>
        <ecNumber evidence="1">2.3.1.286</ecNumber>
    </recommendedName>
</protein>
<evidence type="ECO:0000256" key="1">
    <source>
        <dbReference type="ARBA" id="ARBA00012928"/>
    </source>
</evidence>
<dbReference type="PANTHER" id="PTHR11085">
    <property type="entry name" value="NAD-DEPENDENT PROTEIN DEACYLASE SIRTUIN-5, MITOCHONDRIAL-RELATED"/>
    <property type="match status" value="1"/>
</dbReference>
<dbReference type="Gene3D" id="3.40.50.1220">
    <property type="entry name" value="TPP-binding domain"/>
    <property type="match status" value="1"/>
</dbReference>
<keyword evidence="3" id="KW-0479">Metal-binding</keyword>
<reference evidence="9" key="1">
    <citation type="submission" date="2023-03" db="EMBL/GenBank/DDBJ databases">
        <authorList>
            <person name="Steffen K."/>
            <person name="Cardenas P."/>
        </authorList>
    </citation>
    <scope>NUCLEOTIDE SEQUENCE</scope>
</reference>
<name>A0AA35T835_GEOBA</name>
<dbReference type="FunFam" id="3.40.50.1220:FF:000038">
    <property type="entry name" value="NAD-dependent protein deacetylase sirtuin-6 isoform X2"/>
    <property type="match status" value="1"/>
</dbReference>
<dbReference type="GO" id="GO:0000122">
    <property type="term" value="P:negative regulation of transcription by RNA polymerase II"/>
    <property type="evidence" value="ECO:0007669"/>
    <property type="project" value="TreeGrafter"/>
</dbReference>